<evidence type="ECO:0000313" key="2">
    <source>
        <dbReference type="EMBL" id="ABX47778.1"/>
    </source>
</evidence>
<organism evidence="2 3">
    <name type="scientific">Shewanella baltica (strain OS195)</name>
    <dbReference type="NCBI Taxonomy" id="399599"/>
    <lineage>
        <taxon>Bacteria</taxon>
        <taxon>Pseudomonadati</taxon>
        <taxon>Pseudomonadota</taxon>
        <taxon>Gammaproteobacteria</taxon>
        <taxon>Alteromonadales</taxon>
        <taxon>Shewanellaceae</taxon>
        <taxon>Shewanella</taxon>
    </lineage>
</organism>
<dbReference type="KEGG" id="sbn:Sbal195_0600"/>
<feature type="domain" description="Metalloprotease StcE beta-sandwich" evidence="1">
    <location>
        <begin position="51"/>
        <end position="109"/>
    </location>
</feature>
<accession>A9L049</accession>
<dbReference type="GeneID" id="11774562"/>
<gene>
    <name evidence="2" type="ordered locus">Sbal195_0600</name>
</gene>
<dbReference type="RefSeq" id="WP_012196620.1">
    <property type="nucleotide sequence ID" value="NC_009997.1"/>
</dbReference>
<dbReference type="Gene3D" id="2.60.120.1230">
    <property type="match status" value="3"/>
</dbReference>
<dbReference type="AlphaFoldDB" id="A9L049"/>
<reference evidence="2 3" key="1">
    <citation type="submission" date="2007-11" db="EMBL/GenBank/DDBJ databases">
        <title>Complete sequence of chromosome of Shewanella baltica OS195.</title>
        <authorList>
            <consortium name="US DOE Joint Genome Institute"/>
            <person name="Copeland A."/>
            <person name="Lucas S."/>
            <person name="Lapidus A."/>
            <person name="Barry K."/>
            <person name="Glavina del Rio T."/>
            <person name="Dalin E."/>
            <person name="Tice H."/>
            <person name="Pitluck S."/>
            <person name="Chain P."/>
            <person name="Malfatti S."/>
            <person name="Shin M."/>
            <person name="Vergez L."/>
            <person name="Schmutz J."/>
            <person name="Larimer F."/>
            <person name="Land M."/>
            <person name="Hauser L."/>
            <person name="Kyrpides N."/>
            <person name="Kim E."/>
            <person name="Brettar I."/>
            <person name="Rodrigues J."/>
            <person name="Konstantinidis K."/>
            <person name="Klappenbach J."/>
            <person name="Hofle M."/>
            <person name="Tiedje J."/>
            <person name="Richardson P."/>
        </authorList>
    </citation>
    <scope>NUCLEOTIDE SEQUENCE [LARGE SCALE GENOMIC DNA]</scope>
    <source>
        <strain evidence="2 3">OS195</strain>
    </source>
</reference>
<feature type="domain" description="Metalloprotease StcE beta-sandwich" evidence="1">
    <location>
        <begin position="139"/>
        <end position="202"/>
    </location>
</feature>
<protein>
    <recommendedName>
        <fullName evidence="1">Metalloprotease StcE beta-sandwich domain-containing protein</fullName>
    </recommendedName>
</protein>
<name>A9L049_SHEB9</name>
<dbReference type="Proteomes" id="UP000000770">
    <property type="component" value="Chromosome"/>
</dbReference>
<dbReference type="InterPro" id="IPR048990">
    <property type="entry name" value="StcE_b-sandwich"/>
</dbReference>
<dbReference type="EMBL" id="CP000891">
    <property type="protein sequence ID" value="ABX47778.1"/>
    <property type="molecule type" value="Genomic_DNA"/>
</dbReference>
<dbReference type="HOGENOM" id="CLU_441343_0_0_6"/>
<proteinExistence type="predicted"/>
<feature type="domain" description="Metalloprotease StcE beta-sandwich" evidence="1">
    <location>
        <begin position="700"/>
        <end position="760"/>
    </location>
</feature>
<evidence type="ECO:0000313" key="3">
    <source>
        <dbReference type="Proteomes" id="UP000000770"/>
    </source>
</evidence>
<dbReference type="Pfam" id="PF20944">
    <property type="entry name" value="StcE_b-sandwich"/>
    <property type="match status" value="3"/>
</dbReference>
<sequence precursor="true">MKINTYLLILLSALFVISFFPYTADSVDGLNLDISEKNKMDNISIPNYDGIVEFNINDMNWAQNILLPEQAKAGNVIKITRTSASESYVNISSSYILIPLNSTLVFAFDGDIWRALSDVHKVTPFNGQNVELPNGYSNIMVDISMASWAKFVTLPKQPASGDVVVIASSSAWETTIIGPDTRQKIHRDLTATYVFKDNTWISSLGSLFEMDPVEGEDLYLPNGKMDIKVDIKDAGWTKFTNLPDNPDVGTVVRINRTSIWDTYAKADGILFLIPPSSISTLVWDGVSWVNVSVEDGLSISLKNKGLYNIKLNKTQPKKINSIYTKVTAITEIDNPNIVNLHNIYIENGTIFNNTPYTINSLNLLLEGNVINMQLNSPLSRYTSGYIGSQWDAAQVLHMDALGNNNFDFRGGEPRGQARFANEEERRSVERVQMYEKYWLNAPNTFAEILALVASQCHINSFYSECNNYEKSAMDYTSDMYFSQSVSGQTSTFWIDPTVWGLAARPNLERVKSYRSISNNLWMSPVLMSNMLSDNPNTAIDAEQGLVHEYYHNLGFSHNSGWPSSNGVDDLFGAKAYNIYRNSLGDKYFTSNLAVTYEKLSDLEFVFNLEALEDTNDINMRILSSQNITAKVHQKNSNNLILEFDEKPSTDVYVSFYSKYSSQMATKVLNNFVGSVSTQIELSNLSSNFEQLVGNFSTLFIYTANGSWVRDFYLPKSAEEGKVIIFKSSASWSSNVYYDTKKDILSNGVPLEYYYSKGRWINR</sequence>
<evidence type="ECO:0000259" key="1">
    <source>
        <dbReference type="Pfam" id="PF20944"/>
    </source>
</evidence>